<organism evidence="2 3">
    <name type="scientific">Aspergillus bertholletiae</name>
    <dbReference type="NCBI Taxonomy" id="1226010"/>
    <lineage>
        <taxon>Eukaryota</taxon>
        <taxon>Fungi</taxon>
        <taxon>Dikarya</taxon>
        <taxon>Ascomycota</taxon>
        <taxon>Pezizomycotina</taxon>
        <taxon>Eurotiomycetes</taxon>
        <taxon>Eurotiomycetidae</taxon>
        <taxon>Eurotiales</taxon>
        <taxon>Aspergillaceae</taxon>
        <taxon>Aspergillus</taxon>
        <taxon>Aspergillus subgen. Circumdati</taxon>
    </lineage>
</organism>
<protein>
    <submittedName>
        <fullName evidence="2">Uncharacterized protein</fullName>
    </submittedName>
</protein>
<feature type="signal peptide" evidence="1">
    <location>
        <begin position="1"/>
        <end position="18"/>
    </location>
</feature>
<dbReference type="OrthoDB" id="3497702at2759"/>
<keyword evidence="1" id="KW-0732">Signal</keyword>
<dbReference type="AlphaFoldDB" id="A0A5N7B0Z2"/>
<accession>A0A5N7B0Z2</accession>
<name>A0A5N7B0Z2_9EURO</name>
<dbReference type="Proteomes" id="UP000326198">
    <property type="component" value="Unassembled WGS sequence"/>
</dbReference>
<reference evidence="2 3" key="1">
    <citation type="submission" date="2019-04" db="EMBL/GenBank/DDBJ databases">
        <title>Friends and foes A comparative genomics studyof 23 Aspergillus species from section Flavi.</title>
        <authorList>
            <consortium name="DOE Joint Genome Institute"/>
            <person name="Kjaerbolling I."/>
            <person name="Vesth T."/>
            <person name="Frisvad J.C."/>
            <person name="Nybo J.L."/>
            <person name="Theobald S."/>
            <person name="Kildgaard S."/>
            <person name="Isbrandt T."/>
            <person name="Kuo A."/>
            <person name="Sato A."/>
            <person name="Lyhne E.K."/>
            <person name="Kogle M.E."/>
            <person name="Wiebenga A."/>
            <person name="Kun R.S."/>
            <person name="Lubbers R.J."/>
            <person name="Makela M.R."/>
            <person name="Barry K."/>
            <person name="Chovatia M."/>
            <person name="Clum A."/>
            <person name="Daum C."/>
            <person name="Haridas S."/>
            <person name="He G."/>
            <person name="LaButti K."/>
            <person name="Lipzen A."/>
            <person name="Mondo S."/>
            <person name="Riley R."/>
            <person name="Salamov A."/>
            <person name="Simmons B.A."/>
            <person name="Magnuson J.K."/>
            <person name="Henrissat B."/>
            <person name="Mortensen U.H."/>
            <person name="Larsen T.O."/>
            <person name="Devries R.P."/>
            <person name="Grigoriev I.V."/>
            <person name="Machida M."/>
            <person name="Baker S.E."/>
            <person name="Andersen M.R."/>
        </authorList>
    </citation>
    <scope>NUCLEOTIDE SEQUENCE [LARGE SCALE GENOMIC DNA]</scope>
    <source>
        <strain evidence="2 3">IBT 29228</strain>
    </source>
</reference>
<dbReference type="EMBL" id="ML736264">
    <property type="protein sequence ID" value="KAE8375286.1"/>
    <property type="molecule type" value="Genomic_DNA"/>
</dbReference>
<evidence type="ECO:0000313" key="2">
    <source>
        <dbReference type="EMBL" id="KAE8375286.1"/>
    </source>
</evidence>
<sequence length="128" mass="12935">MKTTFAVILSALTASISAVPLEARQAQQVTFALSNDQSGAYAGVTFPADGTDKSIKALYGGTSVGASGSVLASSAQLTAFPQSIHCTLWNNGVALGTFTADHTYVDLDGNPAVAIPVNLDGGIINCSA</sequence>
<evidence type="ECO:0000313" key="3">
    <source>
        <dbReference type="Proteomes" id="UP000326198"/>
    </source>
</evidence>
<feature type="chain" id="PRO_5024834275" evidence="1">
    <location>
        <begin position="19"/>
        <end position="128"/>
    </location>
</feature>
<evidence type="ECO:0000256" key="1">
    <source>
        <dbReference type="SAM" id="SignalP"/>
    </source>
</evidence>
<proteinExistence type="predicted"/>
<keyword evidence="3" id="KW-1185">Reference proteome</keyword>
<gene>
    <name evidence="2" type="ORF">BDV26DRAFT_268220</name>
</gene>